<organism evidence="15 16">
    <name type="scientific">Candidatus Woykebacteria bacterium RBG_16_44_10</name>
    <dbReference type="NCBI Taxonomy" id="1802597"/>
    <lineage>
        <taxon>Bacteria</taxon>
        <taxon>Candidatus Woykeibacteriota</taxon>
    </lineage>
</organism>
<accession>A0A1G1WEU6</accession>
<evidence type="ECO:0000256" key="5">
    <source>
        <dbReference type="ARBA" id="ARBA00007383"/>
    </source>
</evidence>
<comment type="cofactor">
    <cofactor evidence="2">
        <name>Mg(2+)</name>
        <dbReference type="ChEBI" id="CHEBI:18420"/>
    </cofactor>
</comment>
<dbReference type="GO" id="GO:0032299">
    <property type="term" value="C:ribonuclease H2 complex"/>
    <property type="evidence" value="ECO:0007669"/>
    <property type="project" value="TreeGrafter"/>
</dbReference>
<dbReference type="InterPro" id="IPR022898">
    <property type="entry name" value="RNase_HII"/>
</dbReference>
<comment type="catalytic activity">
    <reaction evidence="1 12 13">
        <text>Endonucleolytic cleavage to 5'-phosphomonoester.</text>
        <dbReference type="EC" id="3.1.26.4"/>
    </reaction>
</comment>
<comment type="similarity">
    <text evidence="5 13">Belongs to the RNase HII family.</text>
</comment>
<dbReference type="InterPro" id="IPR001352">
    <property type="entry name" value="RNase_HII/HIII"/>
</dbReference>
<comment type="function">
    <text evidence="3 13">Endonuclease that specifically degrades the RNA of RNA-DNA hybrids.</text>
</comment>
<evidence type="ECO:0000256" key="9">
    <source>
        <dbReference type="ARBA" id="ARBA00022759"/>
    </source>
</evidence>
<evidence type="ECO:0000256" key="12">
    <source>
        <dbReference type="PROSITE-ProRule" id="PRU01319"/>
    </source>
</evidence>
<dbReference type="Proteomes" id="UP000177588">
    <property type="component" value="Unassembled WGS sequence"/>
</dbReference>
<evidence type="ECO:0000259" key="14">
    <source>
        <dbReference type="PROSITE" id="PS51975"/>
    </source>
</evidence>
<dbReference type="NCBIfam" id="NF000595">
    <property type="entry name" value="PRK00015.1-3"/>
    <property type="match status" value="1"/>
</dbReference>
<evidence type="ECO:0000256" key="10">
    <source>
        <dbReference type="ARBA" id="ARBA00022801"/>
    </source>
</evidence>
<feature type="binding site" evidence="12">
    <location>
        <position position="26"/>
    </location>
    <ligand>
        <name>a divalent metal cation</name>
        <dbReference type="ChEBI" id="CHEBI:60240"/>
    </ligand>
</feature>
<dbReference type="GO" id="GO:0043137">
    <property type="term" value="P:DNA replication, removal of RNA primer"/>
    <property type="evidence" value="ECO:0007669"/>
    <property type="project" value="TreeGrafter"/>
</dbReference>
<dbReference type="AlphaFoldDB" id="A0A1G1WEU6"/>
<dbReference type="PROSITE" id="PS51975">
    <property type="entry name" value="RNASE_H_2"/>
    <property type="match status" value="1"/>
</dbReference>
<keyword evidence="9 12" id="KW-0255">Endonuclease</keyword>
<dbReference type="GO" id="GO:0004523">
    <property type="term" value="F:RNA-DNA hybrid ribonuclease activity"/>
    <property type="evidence" value="ECO:0007669"/>
    <property type="project" value="UniProtKB-UniRule"/>
</dbReference>
<protein>
    <recommendedName>
        <fullName evidence="13">Ribonuclease</fullName>
        <ecNumber evidence="13">3.1.26.4</ecNumber>
    </recommendedName>
</protein>
<proteinExistence type="inferred from homology"/>
<evidence type="ECO:0000313" key="16">
    <source>
        <dbReference type="Proteomes" id="UP000177588"/>
    </source>
</evidence>
<reference evidence="15 16" key="1">
    <citation type="journal article" date="2016" name="Nat. Commun.">
        <title>Thousands of microbial genomes shed light on interconnected biogeochemical processes in an aquifer system.</title>
        <authorList>
            <person name="Anantharaman K."/>
            <person name="Brown C.T."/>
            <person name="Hug L.A."/>
            <person name="Sharon I."/>
            <person name="Castelle C.J."/>
            <person name="Probst A.J."/>
            <person name="Thomas B.C."/>
            <person name="Singh A."/>
            <person name="Wilkins M.J."/>
            <person name="Karaoz U."/>
            <person name="Brodie E.L."/>
            <person name="Williams K.H."/>
            <person name="Hubbard S.S."/>
            <person name="Banfield J.F."/>
        </authorList>
    </citation>
    <scope>NUCLEOTIDE SEQUENCE [LARGE SCALE GENOMIC DNA]</scope>
</reference>
<feature type="binding site" evidence="12">
    <location>
        <position position="25"/>
    </location>
    <ligand>
        <name>a divalent metal cation</name>
        <dbReference type="ChEBI" id="CHEBI:60240"/>
    </ligand>
</feature>
<evidence type="ECO:0000256" key="11">
    <source>
        <dbReference type="ARBA" id="ARBA00023211"/>
    </source>
</evidence>
<evidence type="ECO:0000256" key="8">
    <source>
        <dbReference type="ARBA" id="ARBA00022723"/>
    </source>
</evidence>
<dbReference type="InterPro" id="IPR036397">
    <property type="entry name" value="RNaseH_sf"/>
</dbReference>
<dbReference type="GO" id="GO:0006298">
    <property type="term" value="P:mismatch repair"/>
    <property type="evidence" value="ECO:0007669"/>
    <property type="project" value="TreeGrafter"/>
</dbReference>
<comment type="cofactor">
    <cofactor evidence="12">
        <name>Mn(2+)</name>
        <dbReference type="ChEBI" id="CHEBI:29035"/>
    </cofactor>
    <cofactor evidence="12">
        <name>Mg(2+)</name>
        <dbReference type="ChEBI" id="CHEBI:18420"/>
    </cofactor>
    <text evidence="12">Manganese or magnesium. Binds 1 divalent metal ion per monomer in the absence of substrate. May bind a second metal ion after substrate binding.</text>
</comment>
<keyword evidence="6" id="KW-0963">Cytoplasm</keyword>
<evidence type="ECO:0000256" key="3">
    <source>
        <dbReference type="ARBA" id="ARBA00004065"/>
    </source>
</evidence>
<evidence type="ECO:0000256" key="6">
    <source>
        <dbReference type="ARBA" id="ARBA00022490"/>
    </source>
</evidence>
<dbReference type="PANTHER" id="PTHR10954:SF18">
    <property type="entry name" value="RIBONUCLEASE HII"/>
    <property type="match status" value="1"/>
</dbReference>
<feature type="domain" description="RNase H type-2" evidence="14">
    <location>
        <begin position="19"/>
        <end position="204"/>
    </location>
</feature>
<comment type="caution">
    <text evidence="15">The sequence shown here is derived from an EMBL/GenBank/DDBJ whole genome shotgun (WGS) entry which is preliminary data.</text>
</comment>
<feature type="binding site" evidence="12">
    <location>
        <position position="117"/>
    </location>
    <ligand>
        <name>a divalent metal cation</name>
        <dbReference type="ChEBI" id="CHEBI:60240"/>
    </ligand>
</feature>
<dbReference type="STRING" id="1802597.A2Z24_01600"/>
<dbReference type="GO" id="GO:0003723">
    <property type="term" value="F:RNA binding"/>
    <property type="evidence" value="ECO:0007669"/>
    <property type="project" value="UniProtKB-UniRule"/>
</dbReference>
<dbReference type="InterPro" id="IPR012337">
    <property type="entry name" value="RNaseH-like_sf"/>
</dbReference>
<dbReference type="GO" id="GO:0005737">
    <property type="term" value="C:cytoplasm"/>
    <property type="evidence" value="ECO:0007669"/>
    <property type="project" value="UniProtKB-SubCell"/>
</dbReference>
<keyword evidence="11" id="KW-0464">Manganese</keyword>
<dbReference type="EC" id="3.1.26.4" evidence="13"/>
<dbReference type="EMBL" id="MHCT01000013">
    <property type="protein sequence ID" value="OGY26232.1"/>
    <property type="molecule type" value="Genomic_DNA"/>
</dbReference>
<dbReference type="PANTHER" id="PTHR10954">
    <property type="entry name" value="RIBONUCLEASE H2 SUBUNIT A"/>
    <property type="match status" value="1"/>
</dbReference>
<sequence length="204" mass="22953">MKEAANFEYERDLWGRGVQCIAGIDEVGRGAWAGPVVAAAVVFPPFFDPGFKLFDSKLLLPKQREELAEKINKTAVVGIGVVGVPTINKVGIGKATQKAFRRSIHSLSCNCQHYLIDAFYIRYWPRENQLPIKKGDRICASIAAASIVAKVYRDNLMRGLAEKYPRYGFDAHKGYGTSFHQEQIRKYKLSGIHRKSFNLTFLLI</sequence>
<evidence type="ECO:0000256" key="1">
    <source>
        <dbReference type="ARBA" id="ARBA00000077"/>
    </source>
</evidence>
<evidence type="ECO:0000256" key="13">
    <source>
        <dbReference type="RuleBase" id="RU003515"/>
    </source>
</evidence>
<keyword evidence="8 12" id="KW-0479">Metal-binding</keyword>
<dbReference type="GO" id="GO:0046872">
    <property type="term" value="F:metal ion binding"/>
    <property type="evidence" value="ECO:0007669"/>
    <property type="project" value="UniProtKB-KW"/>
</dbReference>
<dbReference type="InterPro" id="IPR024567">
    <property type="entry name" value="RNase_HII/HIII_dom"/>
</dbReference>
<evidence type="ECO:0000256" key="7">
    <source>
        <dbReference type="ARBA" id="ARBA00022722"/>
    </source>
</evidence>
<gene>
    <name evidence="15" type="ORF">A2Z24_01600</name>
</gene>
<dbReference type="SUPFAM" id="SSF53098">
    <property type="entry name" value="Ribonuclease H-like"/>
    <property type="match status" value="1"/>
</dbReference>
<evidence type="ECO:0000256" key="4">
    <source>
        <dbReference type="ARBA" id="ARBA00004496"/>
    </source>
</evidence>
<keyword evidence="7 12" id="KW-0540">Nuclease</keyword>
<dbReference type="Pfam" id="PF01351">
    <property type="entry name" value="RNase_HII"/>
    <property type="match status" value="1"/>
</dbReference>
<name>A0A1G1WEU6_9BACT</name>
<dbReference type="Gene3D" id="3.30.420.10">
    <property type="entry name" value="Ribonuclease H-like superfamily/Ribonuclease H"/>
    <property type="match status" value="1"/>
</dbReference>
<evidence type="ECO:0000256" key="2">
    <source>
        <dbReference type="ARBA" id="ARBA00001946"/>
    </source>
</evidence>
<dbReference type="CDD" id="cd07182">
    <property type="entry name" value="RNase_HII_bacteria_HII_like"/>
    <property type="match status" value="1"/>
</dbReference>
<comment type="subcellular location">
    <subcellularLocation>
        <location evidence="4">Cytoplasm</location>
    </subcellularLocation>
</comment>
<keyword evidence="10 12" id="KW-0378">Hydrolase</keyword>
<evidence type="ECO:0000313" key="15">
    <source>
        <dbReference type="EMBL" id="OGY26232.1"/>
    </source>
</evidence>